<protein>
    <submittedName>
        <fullName evidence="1">Uncharacterized protein</fullName>
    </submittedName>
</protein>
<keyword evidence="2" id="KW-1185">Reference proteome</keyword>
<gene>
    <name evidence="1" type="ORF">CE91St30_22480</name>
</gene>
<name>A0ABN6MG00_9ACTN</name>
<dbReference type="EMBL" id="AP025564">
    <property type="protein sequence ID" value="BDE96915.1"/>
    <property type="molecule type" value="Genomic_DNA"/>
</dbReference>
<organism evidence="1 2">
    <name type="scientific">Raoultibacter timonensis</name>
    <dbReference type="NCBI Taxonomy" id="1907662"/>
    <lineage>
        <taxon>Bacteria</taxon>
        <taxon>Bacillati</taxon>
        <taxon>Actinomycetota</taxon>
        <taxon>Coriobacteriia</taxon>
        <taxon>Eggerthellales</taxon>
        <taxon>Eggerthellaceae</taxon>
        <taxon>Raoultibacter</taxon>
    </lineage>
</organism>
<sequence length="99" mass="11018">MEVNVVIRGEEKFQAFIEENATIDLEAAKQDLQEQFLADEKANKYVLAADKSKDGQEHTKAYMGVCLTYDAQGTQIGGGKAYLDKGQEPARKDITIVFM</sequence>
<evidence type="ECO:0000313" key="1">
    <source>
        <dbReference type="EMBL" id="BDE96915.1"/>
    </source>
</evidence>
<accession>A0ABN6MG00</accession>
<proteinExistence type="predicted"/>
<evidence type="ECO:0000313" key="2">
    <source>
        <dbReference type="Proteomes" id="UP001320544"/>
    </source>
</evidence>
<reference evidence="1 2" key="1">
    <citation type="submission" date="2022-01" db="EMBL/GenBank/DDBJ databases">
        <title>Novel bile acid biosynthetic pathways are enriched in the microbiome of centenarians.</title>
        <authorList>
            <person name="Sato Y."/>
            <person name="Atarashi K."/>
            <person name="Plichta R.D."/>
            <person name="Arai Y."/>
            <person name="Sasajima S."/>
            <person name="Kearney M.S."/>
            <person name="Suda W."/>
            <person name="Takeshita K."/>
            <person name="Sasaki T."/>
            <person name="Okamoto S."/>
            <person name="Skelly N.A."/>
            <person name="Okamura Y."/>
            <person name="Vlamakis H."/>
            <person name="Li Y."/>
            <person name="Tanoue T."/>
            <person name="Takei H."/>
            <person name="Nittono H."/>
            <person name="Narushima S."/>
            <person name="Irie J."/>
            <person name="Itoh H."/>
            <person name="Moriya K."/>
            <person name="Sugiura Y."/>
            <person name="Suematsu M."/>
            <person name="Moritoki N."/>
            <person name="Shibata S."/>
            <person name="Littman R.D."/>
            <person name="Fischbach A.M."/>
            <person name="Uwamino Y."/>
            <person name="Inoue T."/>
            <person name="Honda A."/>
            <person name="Hattori M."/>
            <person name="Murai T."/>
            <person name="Xavier J.R."/>
            <person name="Hirose N."/>
            <person name="Honda K."/>
        </authorList>
    </citation>
    <scope>NUCLEOTIDE SEQUENCE [LARGE SCALE GENOMIC DNA]</scope>
    <source>
        <strain evidence="1 2">CE91-St30</strain>
    </source>
</reference>
<dbReference type="Proteomes" id="UP001320544">
    <property type="component" value="Chromosome"/>
</dbReference>
<dbReference type="RefSeq" id="WP_244386040.1">
    <property type="nucleotide sequence ID" value="NZ_AP025564.1"/>
</dbReference>